<reference evidence="1 2" key="1">
    <citation type="submission" date="2023-08" db="EMBL/GenBank/DDBJ databases">
        <authorList>
            <person name="Palmer J.M."/>
        </authorList>
    </citation>
    <scope>NUCLEOTIDE SEQUENCE [LARGE SCALE GENOMIC DNA]</scope>
    <source>
        <strain evidence="1 2">TWF481</strain>
    </source>
</reference>
<dbReference type="Proteomes" id="UP001370758">
    <property type="component" value="Unassembled WGS sequence"/>
</dbReference>
<organism evidence="1 2">
    <name type="scientific">Arthrobotrys musiformis</name>
    <dbReference type="NCBI Taxonomy" id="47236"/>
    <lineage>
        <taxon>Eukaryota</taxon>
        <taxon>Fungi</taxon>
        <taxon>Dikarya</taxon>
        <taxon>Ascomycota</taxon>
        <taxon>Pezizomycotina</taxon>
        <taxon>Orbiliomycetes</taxon>
        <taxon>Orbiliales</taxon>
        <taxon>Orbiliaceae</taxon>
        <taxon>Arthrobotrys</taxon>
    </lineage>
</organism>
<evidence type="ECO:0000313" key="1">
    <source>
        <dbReference type="EMBL" id="KAK6509420.1"/>
    </source>
</evidence>
<evidence type="ECO:0000313" key="2">
    <source>
        <dbReference type="Proteomes" id="UP001370758"/>
    </source>
</evidence>
<gene>
    <name evidence="1" type="ORF">TWF481_004165</name>
</gene>
<sequence length="544" mass="62201">MSAKGWDILFLYFHDIVQWTNLGHFAFQFEDFLAVNTLIACHRYGNDPGDYPCWYSPEKDTGQECELAVLHGFIAVTKGSADPPIPPARVEGEIVRERELRCYLVGRMSKNDALALRLAEELNERVARLQVLLYDPELESGNRKPIPPCTAAGGLVDTWITRSRTAPKKDAEQLSLQPWTIEWSLDDIFSRLAYINFAQYGSMARNYYEFIIIDRNPGREFDLLDIVADALQKLNTDPPSSELFRQVIQKYVPADEREKYLKEGNFDPVPQPFPPNQYNSHRARVRCWNAVESFRTIIEAARRDRPLTIYPLESRFISNIATGLESDGVITRVSDYELPCALPIVIRGTDGYDDIYFYYKLPSEIERNIPNLKLLRRDLLEFSKAYKRDYPDAVFARGRINVHYCAWPLQMPPSFQGLNFQTPEGRIYRWKALPFDLPLASGHWQSIINSEINDKLPFACLVDTTLVVCAENRESVDANLEALFDIGKKFGWTFSIPSSSWTPDFRRLGLGTLWEGVQPALTEAVDGDAAEQSIPLEISKCRIS</sequence>
<accession>A0AAV9WJ67</accession>
<protein>
    <submittedName>
        <fullName evidence="1">Uncharacterized protein</fullName>
    </submittedName>
</protein>
<name>A0AAV9WJ67_9PEZI</name>
<proteinExistence type="predicted"/>
<dbReference type="EMBL" id="JAVHJL010000002">
    <property type="protein sequence ID" value="KAK6509420.1"/>
    <property type="molecule type" value="Genomic_DNA"/>
</dbReference>
<comment type="caution">
    <text evidence="1">The sequence shown here is derived from an EMBL/GenBank/DDBJ whole genome shotgun (WGS) entry which is preliminary data.</text>
</comment>
<keyword evidence="2" id="KW-1185">Reference proteome</keyword>
<dbReference type="AlphaFoldDB" id="A0AAV9WJ67"/>